<accession>A0AAU9MBD0</accession>
<keyword evidence="1" id="KW-0677">Repeat</keyword>
<evidence type="ECO:0000313" key="5">
    <source>
        <dbReference type="Proteomes" id="UP001157418"/>
    </source>
</evidence>
<dbReference type="Gene3D" id="1.25.40.10">
    <property type="entry name" value="Tetratricopeptide repeat domain"/>
    <property type="match status" value="1"/>
</dbReference>
<feature type="domain" description="Mon2/Sec7/BIG1-like HDS" evidence="3">
    <location>
        <begin position="252"/>
        <end position="330"/>
    </location>
</feature>
<keyword evidence="5" id="KW-1185">Reference proteome</keyword>
<dbReference type="PANTHER" id="PTHR10663:SF312">
    <property type="entry name" value="BREFELDIN A-INHIBITED GUANINE NUCLEOTIDE-EXCHANGE PROTEIN 5"/>
    <property type="match status" value="1"/>
</dbReference>
<dbReference type="GO" id="GO:0005802">
    <property type="term" value="C:trans-Golgi network"/>
    <property type="evidence" value="ECO:0007669"/>
    <property type="project" value="TreeGrafter"/>
</dbReference>
<comment type="caution">
    <text evidence="4">The sequence shown here is derived from an EMBL/GenBank/DDBJ whole genome shotgun (WGS) entry which is preliminary data.</text>
</comment>
<feature type="repeat" description="PPR" evidence="2">
    <location>
        <begin position="358"/>
        <end position="392"/>
    </location>
</feature>
<sequence>MYRVLHQHPPYSSTASLLPPTTTLPLSTTTAFIEDPLMIDKLNNVVVASFVSLEVPCPNKSARASEIAALLMSLIDKFRSVVTEFSWIFGPISQIQRYFSDALQDTWNAVLECTSRLEYIVSTPAMAARVMFGSNQISKDAVLHSLRELAGKPSEQVFVNSVKLPSESVVEFFTALCNVSAEELKQNPACVYSLQKLVEISYYNMARIRIVWARIWYVLANHFIAAGSHHDEKIAMYAIDSLRQIGMKYQEGVELANFTFQIDILKPFVVLMRNSRSEIIGRLIVDCIVQMIKSKVGSIKSGWRSVFMIFTAAADDDLEPIVESAFENVEQDGFIKEGSLNSAFAIYTSMHESGVTPNVFTYTSLIYGFCKFKNMDLVLKMRNEMKSKGLELDIVTYGVLIDGFCKNRDMGSANEIFNEIHQVGLSPNTTVYNSMISGFRVM</sequence>
<evidence type="ECO:0000313" key="4">
    <source>
        <dbReference type="EMBL" id="CAH1424356.1"/>
    </source>
</evidence>
<gene>
    <name evidence="4" type="ORF">LVIROSA_LOCUS11566</name>
</gene>
<protein>
    <recommendedName>
        <fullName evidence="3">Mon2/Sec7/BIG1-like HDS domain-containing protein</fullName>
    </recommendedName>
</protein>
<dbReference type="Pfam" id="PF13812">
    <property type="entry name" value="PPR_3"/>
    <property type="match status" value="1"/>
</dbReference>
<dbReference type="Pfam" id="PF09324">
    <property type="entry name" value="Sec7-like_HDS"/>
    <property type="match status" value="1"/>
</dbReference>
<dbReference type="InterPro" id="IPR011990">
    <property type="entry name" value="TPR-like_helical_dom_sf"/>
</dbReference>
<dbReference type="PANTHER" id="PTHR10663">
    <property type="entry name" value="GUANYL-NUCLEOTIDE EXCHANGE FACTOR"/>
    <property type="match status" value="1"/>
</dbReference>
<evidence type="ECO:0000256" key="2">
    <source>
        <dbReference type="PROSITE-ProRule" id="PRU00708"/>
    </source>
</evidence>
<reference evidence="4 5" key="1">
    <citation type="submission" date="2022-01" db="EMBL/GenBank/DDBJ databases">
        <authorList>
            <person name="Xiong W."/>
            <person name="Schranz E."/>
        </authorList>
    </citation>
    <scope>NUCLEOTIDE SEQUENCE [LARGE SCALE GENOMIC DNA]</scope>
</reference>
<evidence type="ECO:0000256" key="1">
    <source>
        <dbReference type="ARBA" id="ARBA00022737"/>
    </source>
</evidence>
<dbReference type="EMBL" id="CAKMRJ010001541">
    <property type="protein sequence ID" value="CAH1424356.1"/>
    <property type="molecule type" value="Genomic_DNA"/>
</dbReference>
<evidence type="ECO:0000259" key="3">
    <source>
        <dbReference type="Pfam" id="PF09324"/>
    </source>
</evidence>
<dbReference type="Proteomes" id="UP001157418">
    <property type="component" value="Unassembled WGS sequence"/>
</dbReference>
<dbReference type="PROSITE" id="PS51375">
    <property type="entry name" value="PPR"/>
    <property type="match status" value="2"/>
</dbReference>
<proteinExistence type="predicted"/>
<name>A0AAU9MBD0_9ASTR</name>
<organism evidence="4 5">
    <name type="scientific">Lactuca virosa</name>
    <dbReference type="NCBI Taxonomy" id="75947"/>
    <lineage>
        <taxon>Eukaryota</taxon>
        <taxon>Viridiplantae</taxon>
        <taxon>Streptophyta</taxon>
        <taxon>Embryophyta</taxon>
        <taxon>Tracheophyta</taxon>
        <taxon>Spermatophyta</taxon>
        <taxon>Magnoliopsida</taxon>
        <taxon>eudicotyledons</taxon>
        <taxon>Gunneridae</taxon>
        <taxon>Pentapetalae</taxon>
        <taxon>asterids</taxon>
        <taxon>campanulids</taxon>
        <taxon>Asterales</taxon>
        <taxon>Asteraceae</taxon>
        <taxon>Cichorioideae</taxon>
        <taxon>Cichorieae</taxon>
        <taxon>Lactucinae</taxon>
        <taxon>Lactuca</taxon>
    </lineage>
</organism>
<feature type="repeat" description="PPR" evidence="2">
    <location>
        <begin position="393"/>
        <end position="427"/>
    </location>
</feature>
<dbReference type="NCBIfam" id="TIGR00756">
    <property type="entry name" value="PPR"/>
    <property type="match status" value="3"/>
</dbReference>
<dbReference type="AlphaFoldDB" id="A0AAU9MBD0"/>
<dbReference type="InterPro" id="IPR015403">
    <property type="entry name" value="Mon2/Sec7/BIG1-like_HDS"/>
</dbReference>
<dbReference type="InterPro" id="IPR002885">
    <property type="entry name" value="PPR_rpt"/>
</dbReference>
<dbReference type="Pfam" id="PF13041">
    <property type="entry name" value="PPR_2"/>
    <property type="match status" value="1"/>
</dbReference>